<accession>A0A6P8Y064</accession>
<reference evidence="3" key="1">
    <citation type="submission" date="2025-08" db="UniProtKB">
        <authorList>
            <consortium name="RefSeq"/>
        </authorList>
    </citation>
    <scope>IDENTIFICATION</scope>
    <source>
        <tissue evidence="3">Total insect</tissue>
    </source>
</reference>
<dbReference type="InParanoid" id="A0A6P8Y064"/>
<keyword evidence="2" id="KW-1185">Reference proteome</keyword>
<evidence type="ECO:0000313" key="3">
    <source>
        <dbReference type="RefSeq" id="XP_034232823.1"/>
    </source>
</evidence>
<gene>
    <name evidence="3" type="primary">LOC117640427</name>
</gene>
<proteinExistence type="predicted"/>
<dbReference type="Proteomes" id="UP000515158">
    <property type="component" value="Unplaced"/>
</dbReference>
<sequence>MPSVDFCLLVGNHWASVSGHWSKCPEVNARVRRRKQRAGPKPTSGAEKNGPRRRPSNTGRTRRREYGVTELQKEKRLLPSAAPRQPTTSDVPGSGRRRTRGQFAPR</sequence>
<dbReference type="GeneID" id="117640427"/>
<feature type="compositionally biased region" description="Basic residues" evidence="1">
    <location>
        <begin position="51"/>
        <end position="63"/>
    </location>
</feature>
<dbReference type="AlphaFoldDB" id="A0A6P8Y064"/>
<protein>
    <submittedName>
        <fullName evidence="3">Uncharacterized protein LOC117640427</fullName>
    </submittedName>
</protein>
<evidence type="ECO:0000313" key="2">
    <source>
        <dbReference type="Proteomes" id="UP000515158"/>
    </source>
</evidence>
<evidence type="ECO:0000256" key="1">
    <source>
        <dbReference type="SAM" id="MobiDB-lite"/>
    </source>
</evidence>
<name>A0A6P8Y064_THRPL</name>
<organism evidence="3">
    <name type="scientific">Thrips palmi</name>
    <name type="common">Melon thrips</name>
    <dbReference type="NCBI Taxonomy" id="161013"/>
    <lineage>
        <taxon>Eukaryota</taxon>
        <taxon>Metazoa</taxon>
        <taxon>Ecdysozoa</taxon>
        <taxon>Arthropoda</taxon>
        <taxon>Hexapoda</taxon>
        <taxon>Insecta</taxon>
        <taxon>Pterygota</taxon>
        <taxon>Neoptera</taxon>
        <taxon>Paraneoptera</taxon>
        <taxon>Thysanoptera</taxon>
        <taxon>Terebrantia</taxon>
        <taxon>Thripoidea</taxon>
        <taxon>Thripidae</taxon>
        <taxon>Thrips</taxon>
    </lineage>
</organism>
<feature type="region of interest" description="Disordered" evidence="1">
    <location>
        <begin position="28"/>
        <end position="106"/>
    </location>
</feature>
<dbReference type="RefSeq" id="XP_034232823.1">
    <property type="nucleotide sequence ID" value="XM_034376932.1"/>
</dbReference>
<dbReference type="KEGG" id="tpal:117640427"/>
<feature type="compositionally biased region" description="Basic and acidic residues" evidence="1">
    <location>
        <begin position="64"/>
        <end position="77"/>
    </location>
</feature>